<reference evidence="11 12" key="1">
    <citation type="submission" date="2020-02" db="EMBL/GenBank/DDBJ databases">
        <title>Genome analysis of Thermosulfuriphilus ammonigenes ST65T, an anaerobic thermophilic chemolithoautotrophic bacterium isolated from a deep-sea hydrothermal vent.</title>
        <authorList>
            <person name="Slobodkina G."/>
            <person name="Allioux M."/>
            <person name="Merkel A."/>
            <person name="Alain K."/>
            <person name="Jebbar M."/>
            <person name="Slobodkin A."/>
        </authorList>
    </citation>
    <scope>NUCLEOTIDE SEQUENCE [LARGE SCALE GENOMIC DNA]</scope>
    <source>
        <strain evidence="11 12">ST65</strain>
    </source>
</reference>
<dbReference type="GO" id="GO:0044781">
    <property type="term" value="P:bacterial-type flagellum organization"/>
    <property type="evidence" value="ECO:0007669"/>
    <property type="project" value="UniProtKB-KW"/>
</dbReference>
<dbReference type="Proteomes" id="UP000502179">
    <property type="component" value="Chromosome"/>
</dbReference>
<keyword evidence="12" id="KW-1185">Reference proteome</keyword>
<protein>
    <recommendedName>
        <fullName evidence="3">Flagellar assembly protein FliH</fullName>
    </recommendedName>
</protein>
<keyword evidence="8" id="KW-0175">Coiled coil</keyword>
<evidence type="ECO:0000259" key="10">
    <source>
        <dbReference type="Pfam" id="PF02108"/>
    </source>
</evidence>
<evidence type="ECO:0000256" key="7">
    <source>
        <dbReference type="ARBA" id="ARBA00023225"/>
    </source>
</evidence>
<evidence type="ECO:0000256" key="5">
    <source>
        <dbReference type="ARBA" id="ARBA00022795"/>
    </source>
</evidence>
<evidence type="ECO:0000256" key="2">
    <source>
        <dbReference type="ARBA" id="ARBA00006602"/>
    </source>
</evidence>
<feature type="compositionally biased region" description="Acidic residues" evidence="9">
    <location>
        <begin position="56"/>
        <end position="81"/>
    </location>
</feature>
<evidence type="ECO:0000256" key="3">
    <source>
        <dbReference type="ARBA" id="ARBA00016507"/>
    </source>
</evidence>
<feature type="domain" description="Flagellar assembly protein FliH/Type III secretion system HrpE" evidence="10">
    <location>
        <begin position="131"/>
        <end position="257"/>
    </location>
</feature>
<keyword evidence="4" id="KW-0813">Transport</keyword>
<evidence type="ECO:0000313" key="11">
    <source>
        <dbReference type="EMBL" id="QIJ72638.1"/>
    </source>
</evidence>
<dbReference type="RefSeq" id="WP_166032854.1">
    <property type="nucleotide sequence ID" value="NZ_CP048877.1"/>
</dbReference>
<evidence type="ECO:0000313" key="12">
    <source>
        <dbReference type="Proteomes" id="UP000502179"/>
    </source>
</evidence>
<dbReference type="PANTHER" id="PTHR34982">
    <property type="entry name" value="YOP PROTEINS TRANSLOCATION PROTEIN L"/>
    <property type="match status" value="1"/>
</dbReference>
<keyword evidence="7" id="KW-1006">Bacterial flagellum protein export</keyword>
<feature type="region of interest" description="Disordered" evidence="9">
    <location>
        <begin position="40"/>
        <end position="81"/>
    </location>
</feature>
<evidence type="ECO:0000256" key="1">
    <source>
        <dbReference type="ARBA" id="ARBA00003041"/>
    </source>
</evidence>
<gene>
    <name evidence="11" type="ORF">G4V39_10290</name>
</gene>
<comment type="similarity">
    <text evidence="2">Belongs to the FliH family.</text>
</comment>
<dbReference type="SUPFAM" id="SSF160527">
    <property type="entry name" value="V-type ATPase subunit E-like"/>
    <property type="match status" value="1"/>
</dbReference>
<comment type="function">
    <text evidence="1">Needed for flagellar regrowth and assembly.</text>
</comment>
<evidence type="ECO:0000256" key="8">
    <source>
        <dbReference type="SAM" id="Coils"/>
    </source>
</evidence>
<evidence type="ECO:0000256" key="6">
    <source>
        <dbReference type="ARBA" id="ARBA00022927"/>
    </source>
</evidence>
<dbReference type="InterPro" id="IPR051472">
    <property type="entry name" value="T3SS_Stator/FliH"/>
</dbReference>
<accession>A0A6G7PYW7</accession>
<name>A0A6G7PYW7_9BACT</name>
<dbReference type="GO" id="GO:0015031">
    <property type="term" value="P:protein transport"/>
    <property type="evidence" value="ECO:0007669"/>
    <property type="project" value="UniProtKB-KW"/>
</dbReference>
<dbReference type="InterPro" id="IPR018035">
    <property type="entry name" value="Flagellar_FliH/T3SS_HrpE"/>
</dbReference>
<dbReference type="Pfam" id="PF02108">
    <property type="entry name" value="FliH"/>
    <property type="match status" value="1"/>
</dbReference>
<dbReference type="PANTHER" id="PTHR34982:SF1">
    <property type="entry name" value="FLAGELLAR ASSEMBLY PROTEIN FLIH"/>
    <property type="match status" value="1"/>
</dbReference>
<proteinExistence type="inferred from homology"/>
<sequence length="273" mass="30796">MSKVIKGGKAEVIPIKIRETEEECFASLVALARPEETKDKALEAAEEVASATSEVAAEDEEREETAEAPEEEPLETEVQEEPDIEEIINQKVVERLAERLAQVEQEAYEKGFAQGEKDGRELGLRQYQTMAKRLENLIEALEREREGLLEKHQRELVELVRVVAERIAFCELKRSPEAIFSCLREALALVVEKARVTIRLNPQDLELIEGSAGELALDLGRFQKVEFRPDPGISRGGCLLETDFGLIDATLEHRREELFKALDRALEENEDGS</sequence>
<evidence type="ECO:0000256" key="4">
    <source>
        <dbReference type="ARBA" id="ARBA00022448"/>
    </source>
</evidence>
<dbReference type="KEGG" id="tav:G4V39_10290"/>
<dbReference type="GO" id="GO:0005829">
    <property type="term" value="C:cytosol"/>
    <property type="evidence" value="ECO:0007669"/>
    <property type="project" value="TreeGrafter"/>
</dbReference>
<feature type="coiled-coil region" evidence="8">
    <location>
        <begin position="124"/>
        <end position="158"/>
    </location>
</feature>
<dbReference type="AlphaFoldDB" id="A0A6G7PYW7"/>
<keyword evidence="6" id="KW-0653">Protein transport</keyword>
<keyword evidence="5" id="KW-1005">Bacterial flagellum biogenesis</keyword>
<evidence type="ECO:0000256" key="9">
    <source>
        <dbReference type="SAM" id="MobiDB-lite"/>
    </source>
</evidence>
<dbReference type="EMBL" id="CP048877">
    <property type="protein sequence ID" value="QIJ72638.1"/>
    <property type="molecule type" value="Genomic_DNA"/>
</dbReference>
<organism evidence="11 12">
    <name type="scientific">Thermosulfuriphilus ammonigenes</name>
    <dbReference type="NCBI Taxonomy" id="1936021"/>
    <lineage>
        <taxon>Bacteria</taxon>
        <taxon>Pseudomonadati</taxon>
        <taxon>Thermodesulfobacteriota</taxon>
        <taxon>Thermodesulfobacteria</taxon>
        <taxon>Thermodesulfobacteriales</taxon>
        <taxon>Thermodesulfobacteriaceae</taxon>
        <taxon>Thermosulfuriphilus</taxon>
    </lineage>
</organism>